<gene>
    <name evidence="2" type="ORF">GOB93_16930</name>
</gene>
<reference evidence="2 3" key="1">
    <citation type="journal article" date="2020" name="Int. J. Syst. Evol. Microbiol.">
        <title>Novel acetic acid bacteria from cider fermentations: Acetobacter conturbans sp. nov. and Acetobacter fallax sp. nov.</title>
        <authorList>
            <person name="Sombolestani A.S."/>
            <person name="Cleenwerck I."/>
            <person name="Cnockaert M."/>
            <person name="Borremans W."/>
            <person name="Wieme A.D."/>
            <person name="De Vuyst L."/>
            <person name="Vandamme P."/>
        </authorList>
    </citation>
    <scope>NUCLEOTIDE SEQUENCE [LARGE SCALE GENOMIC DNA]</scope>
    <source>
        <strain evidence="2 3">LMG 30640</strain>
    </source>
</reference>
<evidence type="ECO:0000313" key="3">
    <source>
        <dbReference type="Proteomes" id="UP000635278"/>
    </source>
</evidence>
<organism evidence="2 3">
    <name type="scientific">Acetobacter musti</name>
    <dbReference type="NCBI Taxonomy" id="864732"/>
    <lineage>
        <taxon>Bacteria</taxon>
        <taxon>Pseudomonadati</taxon>
        <taxon>Pseudomonadota</taxon>
        <taxon>Alphaproteobacteria</taxon>
        <taxon>Acetobacterales</taxon>
        <taxon>Acetobacteraceae</taxon>
        <taxon>Acetobacter</taxon>
    </lineage>
</organism>
<feature type="compositionally biased region" description="Basic and acidic residues" evidence="1">
    <location>
        <begin position="15"/>
        <end position="24"/>
    </location>
</feature>
<comment type="caution">
    <text evidence="2">The sequence shown here is derived from an EMBL/GenBank/DDBJ whole genome shotgun (WGS) entry which is preliminary data.</text>
</comment>
<dbReference type="RefSeq" id="WP_173584683.1">
    <property type="nucleotide sequence ID" value="NZ_WOTB01000031.1"/>
</dbReference>
<accession>A0ABX0JU63</accession>
<evidence type="ECO:0000313" key="2">
    <source>
        <dbReference type="EMBL" id="NHN86308.1"/>
    </source>
</evidence>
<protein>
    <submittedName>
        <fullName evidence="2">Uncharacterized protein</fullName>
    </submittedName>
</protein>
<sequence length="140" mass="15361">MSIGIRNATPATPERAQRPKDIADKNTNPAGKKTFCPKCHGDDLTCRRAERRGRVGRIPASVLPIAKITLKRLWGDTPQRKRRRQYGQDYPGQGHMDPFINSGALVLPGVRPSNAGCSAFRGPALSTAFLAEFLMIVFGM</sequence>
<proteinExistence type="predicted"/>
<evidence type="ECO:0000256" key="1">
    <source>
        <dbReference type="SAM" id="MobiDB-lite"/>
    </source>
</evidence>
<dbReference type="Proteomes" id="UP000635278">
    <property type="component" value="Unassembled WGS sequence"/>
</dbReference>
<feature type="region of interest" description="Disordered" evidence="1">
    <location>
        <begin position="1"/>
        <end position="35"/>
    </location>
</feature>
<dbReference type="EMBL" id="WOTB01000031">
    <property type="protein sequence ID" value="NHN86308.1"/>
    <property type="molecule type" value="Genomic_DNA"/>
</dbReference>
<keyword evidence="3" id="KW-1185">Reference proteome</keyword>
<name>A0ABX0JU63_9PROT</name>